<evidence type="ECO:0000313" key="4">
    <source>
        <dbReference type="EMBL" id="TKC62370.1"/>
    </source>
</evidence>
<feature type="transmembrane region" description="Helical" evidence="1">
    <location>
        <begin position="101"/>
        <end position="122"/>
    </location>
</feature>
<keyword evidence="1" id="KW-1133">Transmembrane helix</keyword>
<reference evidence="4 5" key="1">
    <citation type="submission" date="2019-04" db="EMBL/GenBank/DDBJ databases">
        <title>Pedobacter sp. RP-1-16 sp. nov., isolated from Arctic soil.</title>
        <authorList>
            <person name="Dahal R.H."/>
            <person name="Kim D.-U."/>
        </authorList>
    </citation>
    <scope>NUCLEOTIDE SEQUENCE [LARGE SCALE GENOMIC DNA]</scope>
    <source>
        <strain evidence="4 5">RP-1-16</strain>
    </source>
</reference>
<evidence type="ECO:0000256" key="1">
    <source>
        <dbReference type="SAM" id="Phobius"/>
    </source>
</evidence>
<feature type="domain" description="FecR protein" evidence="2">
    <location>
        <begin position="141"/>
        <end position="233"/>
    </location>
</feature>
<dbReference type="Proteomes" id="UP000309594">
    <property type="component" value="Unassembled WGS sequence"/>
</dbReference>
<dbReference type="Pfam" id="PF04773">
    <property type="entry name" value="FecR"/>
    <property type="match status" value="1"/>
</dbReference>
<feature type="domain" description="Protein FecR C-terminal" evidence="3">
    <location>
        <begin position="297"/>
        <end position="365"/>
    </location>
</feature>
<gene>
    <name evidence="4" type="ORF">FBD94_09120</name>
</gene>
<dbReference type="EMBL" id="SWDX01000003">
    <property type="protein sequence ID" value="TKC62370.1"/>
    <property type="molecule type" value="Genomic_DNA"/>
</dbReference>
<dbReference type="PANTHER" id="PTHR30273:SF2">
    <property type="entry name" value="PROTEIN FECR"/>
    <property type="match status" value="1"/>
</dbReference>
<proteinExistence type="predicted"/>
<evidence type="ECO:0000259" key="2">
    <source>
        <dbReference type="Pfam" id="PF04773"/>
    </source>
</evidence>
<organism evidence="4 5">
    <name type="scientific">Pedobacter hiemivivus</name>
    <dbReference type="NCBI Taxonomy" id="2530454"/>
    <lineage>
        <taxon>Bacteria</taxon>
        <taxon>Pseudomonadati</taxon>
        <taxon>Bacteroidota</taxon>
        <taxon>Sphingobacteriia</taxon>
        <taxon>Sphingobacteriales</taxon>
        <taxon>Sphingobacteriaceae</taxon>
        <taxon>Pedobacter</taxon>
    </lineage>
</organism>
<dbReference type="Gene3D" id="2.60.120.1440">
    <property type="match status" value="1"/>
</dbReference>
<keyword evidence="1" id="KW-0472">Membrane</keyword>
<dbReference type="Pfam" id="PF16344">
    <property type="entry name" value="FecR_C"/>
    <property type="match status" value="1"/>
</dbReference>
<evidence type="ECO:0000313" key="5">
    <source>
        <dbReference type="Proteomes" id="UP000309594"/>
    </source>
</evidence>
<dbReference type="GO" id="GO:0016989">
    <property type="term" value="F:sigma factor antagonist activity"/>
    <property type="evidence" value="ECO:0007669"/>
    <property type="project" value="TreeGrafter"/>
</dbReference>
<accession>A0A4U1GHF4</accession>
<protein>
    <submittedName>
        <fullName evidence="4">DUF4974 domain-containing protein</fullName>
    </submittedName>
</protein>
<dbReference type="InterPro" id="IPR032508">
    <property type="entry name" value="FecR_C"/>
</dbReference>
<sequence length="367" mass="42234">MKDTNKIWILMGKKLSGSITSEEEIEMESLLSEDPELWYTYELLLAVISLDDVPPEFIREIESLFIKEVDHQKLQNLLLEELGPSPNDDNIENHRSRKKKYWLVASGSFFTALLLWLVFPFITSYYTVPQPQVVAMHEIIAPKGIKVQVTLADKTQILLNSGSKLIYPKNFSMESREVSLIGEAFFKVTHNAEHSFVVHTAEADIKDLGTTFNVKAYKGSVTTETTLIEGSVEVVLKNNPSQKILMRPREKFILYNQQAVVNNNSEKEQSSPIFEVHKIMPFSTTDDIVETAWVNDKLIFRSQQLGELTKEMERRYNVTIIVMDEVVRNYRVTGIFKNENIDEALKLLQVIAPFKFIRNNEKIIISR</sequence>
<dbReference type="PIRSF" id="PIRSF018266">
    <property type="entry name" value="FecR"/>
    <property type="match status" value="1"/>
</dbReference>
<comment type="caution">
    <text evidence="4">The sequence shown here is derived from an EMBL/GenBank/DDBJ whole genome shotgun (WGS) entry which is preliminary data.</text>
</comment>
<keyword evidence="1" id="KW-0812">Transmembrane</keyword>
<dbReference type="InterPro" id="IPR012373">
    <property type="entry name" value="Ferrdict_sens_TM"/>
</dbReference>
<dbReference type="RefSeq" id="WP_136879973.1">
    <property type="nucleotide sequence ID" value="NZ_SWDX01000003.1"/>
</dbReference>
<name>A0A4U1GHF4_9SPHI</name>
<dbReference type="AlphaFoldDB" id="A0A4U1GHF4"/>
<evidence type="ECO:0000259" key="3">
    <source>
        <dbReference type="Pfam" id="PF16344"/>
    </source>
</evidence>
<dbReference type="PANTHER" id="PTHR30273">
    <property type="entry name" value="PERIPLASMIC SIGNAL SENSOR AND SIGMA FACTOR ACTIVATOR FECR-RELATED"/>
    <property type="match status" value="1"/>
</dbReference>
<dbReference type="InterPro" id="IPR006860">
    <property type="entry name" value="FecR"/>
</dbReference>
<dbReference type="Gene3D" id="3.55.50.30">
    <property type="match status" value="1"/>
</dbReference>